<comment type="caution">
    <text evidence="1">The sequence shown here is derived from an EMBL/GenBank/DDBJ whole genome shotgun (WGS) entry which is preliminary data.</text>
</comment>
<gene>
    <name evidence="1" type="ORF">QG37_03185</name>
</gene>
<dbReference type="AlphaFoldDB" id="A0A0L0P0G7"/>
<name>A0A0L0P0G7_CANAR</name>
<accession>A0A0L0P0G7</accession>
<proteinExistence type="predicted"/>
<evidence type="ECO:0000313" key="2">
    <source>
        <dbReference type="Proteomes" id="UP000037122"/>
    </source>
</evidence>
<organism evidence="1 2">
    <name type="scientific">Candidozyma auris</name>
    <name type="common">Yeast</name>
    <name type="synonym">Candida auris</name>
    <dbReference type="NCBI Taxonomy" id="498019"/>
    <lineage>
        <taxon>Eukaryota</taxon>
        <taxon>Fungi</taxon>
        <taxon>Dikarya</taxon>
        <taxon>Ascomycota</taxon>
        <taxon>Saccharomycotina</taxon>
        <taxon>Pichiomycetes</taxon>
        <taxon>Metschnikowiaceae</taxon>
        <taxon>Candidozyma</taxon>
    </lineage>
</organism>
<evidence type="ECO:0000313" key="1">
    <source>
        <dbReference type="EMBL" id="KND99768.1"/>
    </source>
</evidence>
<protein>
    <submittedName>
        <fullName evidence="1">Uncharacterized protein</fullName>
    </submittedName>
</protein>
<dbReference type="Proteomes" id="UP000037122">
    <property type="component" value="Unassembled WGS sequence"/>
</dbReference>
<dbReference type="VEuPathDB" id="FungiDB:QG37_03185"/>
<dbReference type="EMBL" id="LGST01000021">
    <property type="protein sequence ID" value="KND99768.1"/>
    <property type="molecule type" value="Genomic_DNA"/>
</dbReference>
<reference evidence="2" key="1">
    <citation type="journal article" date="2015" name="BMC Genomics">
        <title>Draft genome of a commonly misdiagnosed multidrug resistant pathogen Candida auris.</title>
        <authorList>
            <person name="Chatterjee S."/>
            <person name="Alampalli S.V."/>
            <person name="Nageshan R.K."/>
            <person name="Chettiar S.T."/>
            <person name="Joshi S."/>
            <person name="Tatu U.S."/>
        </authorList>
    </citation>
    <scope>NUCLEOTIDE SEQUENCE [LARGE SCALE GENOMIC DNA]</scope>
    <source>
        <strain evidence="2">6684</strain>
    </source>
</reference>
<sequence length="100" mass="10842">MKRKEGYREEGKIGRNKRYLKEDAGNPLTKTIRVPVICSTRVTCFASSSLAISRDKSPPSALCALCTIRGGPGSDYQSVIGGIALGEKNNRWGDESPRAV</sequence>